<evidence type="ECO:0000256" key="6">
    <source>
        <dbReference type="ARBA" id="ARBA00034252"/>
    </source>
</evidence>
<name>A0A0E0ERR9_9ORYZ</name>
<dbReference type="InterPro" id="IPR032387">
    <property type="entry name" value="ACAS_N"/>
</dbReference>
<dbReference type="PANTHER" id="PTHR44378">
    <property type="entry name" value="ACYL-ACTIVATING ENZYME 17, PEROXISOMAL-RELATED"/>
    <property type="match status" value="1"/>
</dbReference>
<organism evidence="11">
    <name type="scientific">Oryza meridionalis</name>
    <dbReference type="NCBI Taxonomy" id="40149"/>
    <lineage>
        <taxon>Eukaryota</taxon>
        <taxon>Viridiplantae</taxon>
        <taxon>Streptophyta</taxon>
        <taxon>Embryophyta</taxon>
        <taxon>Tracheophyta</taxon>
        <taxon>Spermatophyta</taxon>
        <taxon>Magnoliopsida</taxon>
        <taxon>Liliopsida</taxon>
        <taxon>Poales</taxon>
        <taxon>Poaceae</taxon>
        <taxon>BOP clade</taxon>
        <taxon>Oryzoideae</taxon>
        <taxon>Oryzeae</taxon>
        <taxon>Oryzinae</taxon>
        <taxon>Oryza</taxon>
    </lineage>
</organism>
<dbReference type="Pfam" id="PF16177">
    <property type="entry name" value="ACAS_N"/>
    <property type="match status" value="1"/>
</dbReference>
<dbReference type="InterPro" id="IPR000873">
    <property type="entry name" value="AMP-dep_synth/lig_dom"/>
</dbReference>
<feature type="domain" description="Acetyl-coenzyme A synthetase N-terminal" evidence="10">
    <location>
        <begin position="132"/>
        <end position="187"/>
    </location>
</feature>
<evidence type="ECO:0000256" key="4">
    <source>
        <dbReference type="ARBA" id="ARBA00034219"/>
    </source>
</evidence>
<dbReference type="Gramene" id="OMERI09G06810.5">
    <property type="protein sequence ID" value="OMERI09G06810.5"/>
    <property type="gene ID" value="OMERI09G06810"/>
</dbReference>
<dbReference type="Pfam" id="PF00501">
    <property type="entry name" value="AMP-binding"/>
    <property type="match status" value="1"/>
</dbReference>
<comment type="cofactor">
    <cofactor evidence="1">
        <name>Mg(2+)</name>
        <dbReference type="ChEBI" id="CHEBI:18420"/>
    </cofactor>
</comment>
<dbReference type="InterPro" id="IPR042099">
    <property type="entry name" value="ANL_N_sf"/>
</dbReference>
<dbReference type="GO" id="GO:0106290">
    <property type="term" value="F:trans-cinnamate-CoA ligase activity"/>
    <property type="evidence" value="ECO:0007669"/>
    <property type="project" value="UniProtKB-ARBA"/>
</dbReference>
<comment type="similarity">
    <text evidence="2">Belongs to the ATP-dependent AMP-binding enzyme family.</text>
</comment>
<dbReference type="AlphaFoldDB" id="A0A0E0ERR9"/>
<dbReference type="STRING" id="40149.A0A0E0ERR9"/>
<evidence type="ECO:0000313" key="12">
    <source>
        <dbReference type="Proteomes" id="UP000008021"/>
    </source>
</evidence>
<dbReference type="InterPro" id="IPR020845">
    <property type="entry name" value="AMP-binding_CS"/>
</dbReference>
<accession>A0A0E0ERR9</accession>
<protein>
    <recommendedName>
        <fullName evidence="3">4-coumarate--CoA ligase</fullName>
        <ecNumber evidence="3">6.2.1.12</ecNumber>
    </recommendedName>
</protein>
<dbReference type="InterPro" id="IPR045851">
    <property type="entry name" value="AMP-bd_C_sf"/>
</dbReference>
<dbReference type="SUPFAM" id="SSF56801">
    <property type="entry name" value="Acetyl-CoA synthetase-like"/>
    <property type="match status" value="1"/>
</dbReference>
<evidence type="ECO:0000259" key="10">
    <source>
        <dbReference type="Pfam" id="PF16177"/>
    </source>
</evidence>
<dbReference type="Gene3D" id="3.30.300.30">
    <property type="match status" value="1"/>
</dbReference>
<proteinExistence type="inferred from homology"/>
<comment type="catalytic activity">
    <reaction evidence="5">
        <text>(E)-4-coumaroyl-AMP + CoA = (E)-4-coumaroyl-CoA + AMP + H(+)</text>
        <dbReference type="Rhea" id="RHEA:72423"/>
        <dbReference type="ChEBI" id="CHEBI:15378"/>
        <dbReference type="ChEBI" id="CHEBI:57287"/>
        <dbReference type="ChEBI" id="CHEBI:85008"/>
        <dbReference type="ChEBI" id="CHEBI:192348"/>
        <dbReference type="ChEBI" id="CHEBI:456215"/>
    </reaction>
    <physiologicalReaction direction="left-to-right" evidence="5">
        <dbReference type="Rhea" id="RHEA:72424"/>
    </physiologicalReaction>
</comment>
<dbReference type="PANTHER" id="PTHR44378:SF2">
    <property type="entry name" value="ACYL-ACTIVATING ENZYME 17, PEROXISOMAL-RELATED"/>
    <property type="match status" value="1"/>
</dbReference>
<dbReference type="PROSITE" id="PS00455">
    <property type="entry name" value="AMP_BINDING"/>
    <property type="match status" value="1"/>
</dbReference>
<sequence>MGHAAAAAAAVAHVPLGAITVDDLLAAGVAGGAAAELHEAVRRAVGGARGGDGEAAAVWGELCRAALRPGVPFAVHRMLYYGCFAGFPSATPPAWTPDPEEAVLTNVGRVLEARGREFLGDKYKDPIASFTDFHKFSIENPEAYWKMVFEEMGITFSVEPSCILRENDAYPGGEWLPGAVLNAAANCLTAKPGRSSDDVAIVWRDEGKDSEPLNFVTLEELRKKVCLVANALDALNLAKGSAIAIDMPMNVNAVVIYLAIVLAGYVVVSIADSFAAPAISMRLKISEAKAIFTQDYILRDDKELPLYSRIVEAKGPMTIVIPVRGSTPIKGLRADDLSWEDFLAKVNHAKADNYTAVEQPAYAFTNILFSSGTTGEPKAIPWTHLTPLKSAADGWCHMDIRRGDVVAWPTNLGWMMGPWLVYASLLNGASMALYNGSPNSSGFAKFVQDAKVTMLGLVPSIARSWKSTDCTAGFDWSTIRCFSSSGEASSVDDYLWLMGRACYKPVIEYCGGTEIGGGFVAGSLLQPQALSAFSTPAMGCNLFILDNNGNPLPQDSVGTGELALDPTFLGASTTLLNADHHEVYFSGMPEWNGKVLRRHGDEFERTPDGYYRAHGRADDTMNLGGIKVSSIEIERICNRVNDAILETAAIGVPPLGGGPEQLTIAVVFKDQSSQTEDLNQLKLAFNTALKKLNPLFKVSSVVVVPSLPRTASNKVMRRVLRKEESMKGFTRWGLAHTGSGVALTRMPPPQGTRGGDTLSVIK</sequence>
<feature type="domain" description="AMP-dependent synthetase/ligase" evidence="9">
    <location>
        <begin position="194"/>
        <end position="562"/>
    </location>
</feature>
<feature type="transmembrane region" description="Helical" evidence="8">
    <location>
        <begin position="254"/>
        <end position="279"/>
    </location>
</feature>
<dbReference type="EnsemblPlants" id="OMERI09G06810.5">
    <property type="protein sequence ID" value="OMERI09G06810.5"/>
    <property type="gene ID" value="OMERI09G06810"/>
</dbReference>
<dbReference type="EC" id="6.2.1.12" evidence="3"/>
<keyword evidence="8" id="KW-0472">Membrane</keyword>
<keyword evidence="8" id="KW-0812">Transmembrane</keyword>
<keyword evidence="8" id="KW-1133">Transmembrane helix</keyword>
<evidence type="ECO:0000259" key="9">
    <source>
        <dbReference type="Pfam" id="PF00501"/>
    </source>
</evidence>
<dbReference type="GO" id="GO:0009698">
    <property type="term" value="P:phenylpropanoid metabolic process"/>
    <property type="evidence" value="ECO:0007669"/>
    <property type="project" value="UniProtKB-ARBA"/>
</dbReference>
<feature type="region of interest" description="Disordered" evidence="7">
    <location>
        <begin position="740"/>
        <end position="762"/>
    </location>
</feature>
<dbReference type="Proteomes" id="UP000008021">
    <property type="component" value="Chromosome 9"/>
</dbReference>
<comment type="catalytic activity">
    <reaction evidence="4">
        <text>(E)-4-coumarate + ATP + H(+) = (E)-4-coumaroyl-AMP + diphosphate</text>
        <dbReference type="Rhea" id="RHEA:72419"/>
        <dbReference type="ChEBI" id="CHEBI:12876"/>
        <dbReference type="ChEBI" id="CHEBI:15378"/>
        <dbReference type="ChEBI" id="CHEBI:30616"/>
        <dbReference type="ChEBI" id="CHEBI:33019"/>
        <dbReference type="ChEBI" id="CHEBI:192348"/>
    </reaction>
    <physiologicalReaction direction="left-to-right" evidence="4">
        <dbReference type="Rhea" id="RHEA:72420"/>
    </physiologicalReaction>
</comment>
<evidence type="ECO:0000256" key="3">
    <source>
        <dbReference type="ARBA" id="ARBA00012959"/>
    </source>
</evidence>
<evidence type="ECO:0000256" key="5">
    <source>
        <dbReference type="ARBA" id="ARBA00034223"/>
    </source>
</evidence>
<keyword evidence="12" id="KW-1185">Reference proteome</keyword>
<dbReference type="Gene3D" id="3.40.50.12780">
    <property type="entry name" value="N-terminal domain of ligase-like"/>
    <property type="match status" value="1"/>
</dbReference>
<evidence type="ECO:0000256" key="8">
    <source>
        <dbReference type="SAM" id="Phobius"/>
    </source>
</evidence>
<evidence type="ECO:0000256" key="7">
    <source>
        <dbReference type="SAM" id="MobiDB-lite"/>
    </source>
</evidence>
<dbReference type="GO" id="GO:0016207">
    <property type="term" value="F:4-coumarate-CoA ligase activity"/>
    <property type="evidence" value="ECO:0007669"/>
    <property type="project" value="UniProtKB-EC"/>
</dbReference>
<reference evidence="11" key="2">
    <citation type="submission" date="2018-05" db="EMBL/GenBank/DDBJ databases">
        <title>OmerRS3 (Oryza meridionalis Reference Sequence Version 3).</title>
        <authorList>
            <person name="Zhang J."/>
            <person name="Kudrna D."/>
            <person name="Lee S."/>
            <person name="Talag J."/>
            <person name="Welchert J."/>
            <person name="Wing R.A."/>
        </authorList>
    </citation>
    <scope>NUCLEOTIDE SEQUENCE [LARGE SCALE GENOMIC DNA]</scope>
    <source>
        <strain evidence="11">cv. OR44</strain>
    </source>
</reference>
<comment type="catalytic activity">
    <reaction evidence="6">
        <text>(E)-4-coumarate + ATP + CoA = (E)-4-coumaroyl-CoA + AMP + diphosphate</text>
        <dbReference type="Rhea" id="RHEA:19641"/>
        <dbReference type="ChEBI" id="CHEBI:12876"/>
        <dbReference type="ChEBI" id="CHEBI:30616"/>
        <dbReference type="ChEBI" id="CHEBI:33019"/>
        <dbReference type="ChEBI" id="CHEBI:57287"/>
        <dbReference type="ChEBI" id="CHEBI:85008"/>
        <dbReference type="ChEBI" id="CHEBI:456215"/>
        <dbReference type="EC" id="6.2.1.12"/>
    </reaction>
    <physiologicalReaction direction="left-to-right" evidence="6">
        <dbReference type="Rhea" id="RHEA:19642"/>
    </physiologicalReaction>
</comment>
<reference evidence="11" key="1">
    <citation type="submission" date="2015-04" db="UniProtKB">
        <authorList>
            <consortium name="EnsemblPlants"/>
        </authorList>
    </citation>
    <scope>IDENTIFICATION</scope>
</reference>
<evidence type="ECO:0000256" key="1">
    <source>
        <dbReference type="ARBA" id="ARBA00001946"/>
    </source>
</evidence>
<evidence type="ECO:0000313" key="11">
    <source>
        <dbReference type="EnsemblPlants" id="OMERI09G06810.5"/>
    </source>
</evidence>
<evidence type="ECO:0000256" key="2">
    <source>
        <dbReference type="ARBA" id="ARBA00006432"/>
    </source>
</evidence>